<feature type="region of interest" description="Disordered" evidence="1">
    <location>
        <begin position="273"/>
        <end position="292"/>
    </location>
</feature>
<keyword evidence="4" id="KW-1185">Reference proteome</keyword>
<dbReference type="InterPro" id="IPR004013">
    <property type="entry name" value="PHP_dom"/>
</dbReference>
<dbReference type="OrthoDB" id="9804333at2"/>
<dbReference type="Pfam" id="PF02811">
    <property type="entry name" value="PHP"/>
    <property type="match status" value="1"/>
</dbReference>
<dbReference type="Gene3D" id="3.20.20.140">
    <property type="entry name" value="Metal-dependent hydrolases"/>
    <property type="match status" value="1"/>
</dbReference>
<comment type="caution">
    <text evidence="3">The sequence shown here is derived from an EMBL/GenBank/DDBJ whole genome shotgun (WGS) entry which is preliminary data.</text>
</comment>
<dbReference type="InterPro" id="IPR052018">
    <property type="entry name" value="PHP_domain"/>
</dbReference>
<dbReference type="SUPFAM" id="SSF89550">
    <property type="entry name" value="PHP domain-like"/>
    <property type="match status" value="1"/>
</dbReference>
<sequence length="292" mass="31584">MRIDLHTHSSVSDGTDRPENVVRRAKEVGLDVVALTDHDTFDGWAAALAAGDETGVEVVPGAEISTNLRGHGVHLLAYLVDPAYEPLAAELGRVRHDRRTRLARIAAALTAAGLPMDVADILAHSPDASTVGRPHVADAMIAKGYVRDREEAFAWWLGQGRPGWAAKYAPDIEEAIHLVHAAGGVCVLAHPWGREGARRALTPSAVEALRDAGLDGIEVDHQDHDDASRRTLRRVARELDLVVTGSSDYHGTGKLDHELGVNTTAPEEWERLRSLAGGSGPRRDHDERTWSP</sequence>
<dbReference type="PANTHER" id="PTHR42924:SF3">
    <property type="entry name" value="POLYMERASE_HISTIDINOL PHOSPHATASE N-TERMINAL DOMAIN-CONTAINING PROTEIN"/>
    <property type="match status" value="1"/>
</dbReference>
<dbReference type="Gene3D" id="1.10.150.650">
    <property type="match status" value="1"/>
</dbReference>
<reference evidence="3 4" key="1">
    <citation type="submission" date="2019-02" db="EMBL/GenBank/DDBJ databases">
        <title>Draft genome sequences of novel Actinobacteria.</title>
        <authorList>
            <person name="Sahin N."/>
            <person name="Ay H."/>
            <person name="Saygin H."/>
        </authorList>
    </citation>
    <scope>NUCLEOTIDE SEQUENCE [LARGE SCALE GENOMIC DNA]</scope>
    <source>
        <strain evidence="3 4">8K307</strain>
    </source>
</reference>
<evidence type="ECO:0000256" key="1">
    <source>
        <dbReference type="SAM" id="MobiDB-lite"/>
    </source>
</evidence>
<dbReference type="AlphaFoldDB" id="A0A4R5ADF1"/>
<proteinExistence type="predicted"/>
<feature type="domain" description="Polymerase/histidinol phosphatase N-terminal" evidence="2">
    <location>
        <begin position="3"/>
        <end position="68"/>
    </location>
</feature>
<dbReference type="InterPro" id="IPR003141">
    <property type="entry name" value="Pol/His_phosphatase_N"/>
</dbReference>
<protein>
    <submittedName>
        <fullName evidence="3">PHP domain-containing protein</fullName>
    </submittedName>
</protein>
<organism evidence="3 4">
    <name type="scientific">Jiangella aurantiaca</name>
    <dbReference type="NCBI Taxonomy" id="2530373"/>
    <lineage>
        <taxon>Bacteria</taxon>
        <taxon>Bacillati</taxon>
        <taxon>Actinomycetota</taxon>
        <taxon>Actinomycetes</taxon>
        <taxon>Jiangellales</taxon>
        <taxon>Jiangellaceae</taxon>
        <taxon>Jiangella</taxon>
    </lineage>
</organism>
<dbReference type="SMART" id="SM00481">
    <property type="entry name" value="POLIIIAc"/>
    <property type="match status" value="1"/>
</dbReference>
<dbReference type="InterPro" id="IPR016195">
    <property type="entry name" value="Pol/histidinol_Pase-like"/>
</dbReference>
<dbReference type="RefSeq" id="WP_132103745.1">
    <property type="nucleotide sequence ID" value="NZ_SMLB01000016.1"/>
</dbReference>
<feature type="region of interest" description="Disordered" evidence="1">
    <location>
        <begin position="1"/>
        <end position="20"/>
    </location>
</feature>
<gene>
    <name evidence="3" type="ORF">E1262_14000</name>
</gene>
<dbReference type="CDD" id="cd07438">
    <property type="entry name" value="PHP_HisPPase_AMP"/>
    <property type="match status" value="1"/>
</dbReference>
<evidence type="ECO:0000259" key="2">
    <source>
        <dbReference type="SMART" id="SM00481"/>
    </source>
</evidence>
<dbReference type="EMBL" id="SMLB01000016">
    <property type="protein sequence ID" value="TDD69129.1"/>
    <property type="molecule type" value="Genomic_DNA"/>
</dbReference>
<dbReference type="PANTHER" id="PTHR42924">
    <property type="entry name" value="EXONUCLEASE"/>
    <property type="match status" value="1"/>
</dbReference>
<dbReference type="GO" id="GO:0004534">
    <property type="term" value="F:5'-3' RNA exonuclease activity"/>
    <property type="evidence" value="ECO:0007669"/>
    <property type="project" value="TreeGrafter"/>
</dbReference>
<name>A0A4R5ADF1_9ACTN</name>
<dbReference type="GO" id="GO:0035312">
    <property type="term" value="F:5'-3' DNA exonuclease activity"/>
    <property type="evidence" value="ECO:0007669"/>
    <property type="project" value="TreeGrafter"/>
</dbReference>
<dbReference type="Proteomes" id="UP000295217">
    <property type="component" value="Unassembled WGS sequence"/>
</dbReference>
<feature type="compositionally biased region" description="Basic and acidic residues" evidence="1">
    <location>
        <begin position="281"/>
        <end position="292"/>
    </location>
</feature>
<evidence type="ECO:0000313" key="3">
    <source>
        <dbReference type="EMBL" id="TDD69129.1"/>
    </source>
</evidence>
<accession>A0A4R5ADF1</accession>
<evidence type="ECO:0000313" key="4">
    <source>
        <dbReference type="Proteomes" id="UP000295217"/>
    </source>
</evidence>